<dbReference type="PANTHER" id="PTHR45348:SF2">
    <property type="entry name" value="ZINC-TYPE ALCOHOL DEHYDROGENASE-LIKE PROTEIN C2E1P3.01"/>
    <property type="match status" value="1"/>
</dbReference>
<comment type="similarity">
    <text evidence="1">Belongs to the zinc-containing alcohol dehydrogenase family.</text>
</comment>
<dbReference type="Pfam" id="PF08240">
    <property type="entry name" value="ADH_N"/>
    <property type="match status" value="1"/>
</dbReference>
<dbReference type="Gene3D" id="3.40.50.720">
    <property type="entry name" value="NAD(P)-binding Rossmann-like Domain"/>
    <property type="match status" value="1"/>
</dbReference>
<dbReference type="InterPro" id="IPR011032">
    <property type="entry name" value="GroES-like_sf"/>
</dbReference>
<dbReference type="InterPro" id="IPR047122">
    <property type="entry name" value="Trans-enoyl_RdTase-like"/>
</dbReference>
<evidence type="ECO:0000256" key="1">
    <source>
        <dbReference type="ARBA" id="ARBA00008072"/>
    </source>
</evidence>
<proteinExistence type="inferred from homology"/>
<accession>A0A8H8RTZ0</accession>
<dbReference type="GO" id="GO:0016651">
    <property type="term" value="F:oxidoreductase activity, acting on NAD(P)H"/>
    <property type="evidence" value="ECO:0007669"/>
    <property type="project" value="InterPro"/>
</dbReference>
<reference evidence="4 5" key="1">
    <citation type="submission" date="2018-05" db="EMBL/GenBank/DDBJ databases">
        <title>Genome sequencing and assembly of the regulated plant pathogen Lachnellula willkommii and related sister species for the development of diagnostic species identification markers.</title>
        <authorList>
            <person name="Giroux E."/>
            <person name="Bilodeau G."/>
        </authorList>
    </citation>
    <scope>NUCLEOTIDE SEQUENCE [LARGE SCALE GENOMIC DNA]</scope>
    <source>
        <strain evidence="4 5">CBS 197.66</strain>
    </source>
</reference>
<feature type="domain" description="Alcohol dehydrogenase-like N-terminal" evidence="3">
    <location>
        <begin position="17"/>
        <end position="97"/>
    </location>
</feature>
<dbReference type="Proteomes" id="UP000462212">
    <property type="component" value="Unassembled WGS sequence"/>
</dbReference>
<keyword evidence="5" id="KW-1185">Reference proteome</keyword>
<dbReference type="AlphaFoldDB" id="A0A8H8RTZ0"/>
<evidence type="ECO:0000256" key="2">
    <source>
        <dbReference type="ARBA" id="ARBA00023002"/>
    </source>
</evidence>
<dbReference type="CDD" id="cd08249">
    <property type="entry name" value="enoyl_reductase_like"/>
    <property type="match status" value="1"/>
</dbReference>
<comment type="caution">
    <text evidence="4">The sequence shown here is derived from an EMBL/GenBank/DDBJ whole genome shotgun (WGS) entry which is preliminary data.</text>
</comment>
<gene>
    <name evidence="4" type="primary">TOXD_1</name>
    <name evidence="4" type="ORF">LSUB1_G002354</name>
</gene>
<dbReference type="InterPro" id="IPR013154">
    <property type="entry name" value="ADH-like_N"/>
</dbReference>
<dbReference type="Gene3D" id="3.90.180.10">
    <property type="entry name" value="Medium-chain alcohol dehydrogenases, catalytic domain"/>
    <property type="match status" value="1"/>
</dbReference>
<keyword evidence="2" id="KW-0560">Oxidoreductase</keyword>
<dbReference type="EMBL" id="QGMJ01000159">
    <property type="protein sequence ID" value="TVY40893.1"/>
    <property type="molecule type" value="Genomic_DNA"/>
</dbReference>
<evidence type="ECO:0000313" key="5">
    <source>
        <dbReference type="Proteomes" id="UP000462212"/>
    </source>
</evidence>
<organism evidence="4 5">
    <name type="scientific">Lachnellula subtilissima</name>
    <dbReference type="NCBI Taxonomy" id="602034"/>
    <lineage>
        <taxon>Eukaryota</taxon>
        <taxon>Fungi</taxon>
        <taxon>Dikarya</taxon>
        <taxon>Ascomycota</taxon>
        <taxon>Pezizomycotina</taxon>
        <taxon>Leotiomycetes</taxon>
        <taxon>Helotiales</taxon>
        <taxon>Lachnaceae</taxon>
        <taxon>Lachnellula</taxon>
    </lineage>
</organism>
<dbReference type="SUPFAM" id="SSF50129">
    <property type="entry name" value="GroES-like"/>
    <property type="match status" value="1"/>
</dbReference>
<dbReference type="OrthoDB" id="48317at2759"/>
<sequence>MTKTRAIVVIDGGKVAAVKAVALNPTDWKMINWGTADVGSRFGCDYAGIVAEVGNKVTRFQKGDSIARFVHGGGQSDHETGAFGEYIIAKAALQFHISDNLSNEEAATLGVSVATVGQGLYKSLGLPFPNAPAKEPIFLLIYAASTATGTYGIQYAKASGLTVIATASPHNSSNSKDTHCIIITPG</sequence>
<evidence type="ECO:0000313" key="4">
    <source>
        <dbReference type="EMBL" id="TVY40893.1"/>
    </source>
</evidence>
<evidence type="ECO:0000259" key="3">
    <source>
        <dbReference type="Pfam" id="PF08240"/>
    </source>
</evidence>
<name>A0A8H8RTZ0_9HELO</name>
<protein>
    <submittedName>
        <fullName evidence="4">Protein TOXD</fullName>
    </submittedName>
</protein>
<dbReference type="PANTHER" id="PTHR45348">
    <property type="entry name" value="HYPOTHETICAL OXIDOREDUCTASE (EUROFUNG)"/>
    <property type="match status" value="1"/>
</dbReference>